<gene>
    <name evidence="2" type="ORF">HCDG_06681</name>
</gene>
<feature type="compositionally biased region" description="Polar residues" evidence="1">
    <location>
        <begin position="224"/>
        <end position="234"/>
    </location>
</feature>
<dbReference type="HOGENOM" id="CLU_510849_0_0_1"/>
<dbReference type="STRING" id="544712.C6HKF0"/>
<dbReference type="AlphaFoldDB" id="C6HKF0"/>
<feature type="region of interest" description="Disordered" evidence="1">
    <location>
        <begin position="1"/>
        <end position="92"/>
    </location>
</feature>
<feature type="compositionally biased region" description="Low complexity" evidence="1">
    <location>
        <begin position="183"/>
        <end position="209"/>
    </location>
</feature>
<feature type="region of interest" description="Disordered" evidence="1">
    <location>
        <begin position="181"/>
        <end position="241"/>
    </location>
</feature>
<accession>C6HKF0</accession>
<name>C6HKF0_AJECH</name>
<feature type="compositionally biased region" description="Low complexity" evidence="1">
    <location>
        <begin position="124"/>
        <end position="136"/>
    </location>
</feature>
<dbReference type="eggNOG" id="KOG0586">
    <property type="taxonomic scope" value="Eukaryota"/>
</dbReference>
<dbReference type="VEuPathDB" id="FungiDB:HCDG_06681"/>
<evidence type="ECO:0000256" key="1">
    <source>
        <dbReference type="SAM" id="MobiDB-lite"/>
    </source>
</evidence>
<reference evidence="3" key="1">
    <citation type="submission" date="2009-05" db="EMBL/GenBank/DDBJ databases">
        <title>The genome sequence of Ajellomyces capsulatus strain H143.</title>
        <authorList>
            <person name="Champion M."/>
            <person name="Cuomo C.A."/>
            <person name="Ma L.-J."/>
            <person name="Henn M.R."/>
            <person name="Sil A."/>
            <person name="Goldman B."/>
            <person name="Young S.K."/>
            <person name="Kodira C.D."/>
            <person name="Zeng Q."/>
            <person name="Koehrsen M."/>
            <person name="Alvarado L."/>
            <person name="Berlin A.M."/>
            <person name="Borenstein D."/>
            <person name="Chen Z."/>
            <person name="Engels R."/>
            <person name="Freedman E."/>
            <person name="Gellesch M."/>
            <person name="Goldberg J."/>
            <person name="Griggs A."/>
            <person name="Gujja S."/>
            <person name="Heiman D.I."/>
            <person name="Hepburn T.A."/>
            <person name="Howarth C."/>
            <person name="Jen D."/>
            <person name="Larson L."/>
            <person name="Lewis B."/>
            <person name="Mehta T."/>
            <person name="Park D."/>
            <person name="Pearson M."/>
            <person name="Roberts A."/>
            <person name="Saif S."/>
            <person name="Shea T.D."/>
            <person name="Shenoy N."/>
            <person name="Sisk P."/>
            <person name="Stolte C."/>
            <person name="Sykes S."/>
            <person name="Walk T."/>
            <person name="White J."/>
            <person name="Yandava C."/>
            <person name="Klein B."/>
            <person name="McEwen J.G."/>
            <person name="Puccia R."/>
            <person name="Goldman G.H."/>
            <person name="Felipe M.S."/>
            <person name="Nino-Vega G."/>
            <person name="San-Blas G."/>
            <person name="Taylor J.W."/>
            <person name="Mendoza L."/>
            <person name="Galagan J.E."/>
            <person name="Nusbaum C."/>
            <person name="Birren B.W."/>
        </authorList>
    </citation>
    <scope>NUCLEOTIDE SEQUENCE [LARGE SCALE GENOMIC DNA]</scope>
    <source>
        <strain evidence="3">H143</strain>
    </source>
</reference>
<feature type="compositionally biased region" description="Polar residues" evidence="1">
    <location>
        <begin position="55"/>
        <end position="92"/>
    </location>
</feature>
<evidence type="ECO:0000313" key="2">
    <source>
        <dbReference type="EMBL" id="EER39576.1"/>
    </source>
</evidence>
<feature type="compositionally biased region" description="Basic and acidic residues" evidence="1">
    <location>
        <begin position="214"/>
        <end position="223"/>
    </location>
</feature>
<dbReference type="Proteomes" id="UP000002624">
    <property type="component" value="Unassembled WGS sequence"/>
</dbReference>
<dbReference type="OrthoDB" id="4186463at2759"/>
<evidence type="ECO:0000313" key="3">
    <source>
        <dbReference type="Proteomes" id="UP000002624"/>
    </source>
</evidence>
<dbReference type="EMBL" id="GG692429">
    <property type="protein sequence ID" value="EER39576.1"/>
    <property type="molecule type" value="Genomic_DNA"/>
</dbReference>
<organism evidence="2 3">
    <name type="scientific">Ajellomyces capsulatus (strain H143)</name>
    <name type="common">Darling's disease fungus</name>
    <name type="synonym">Histoplasma capsulatum</name>
    <dbReference type="NCBI Taxonomy" id="544712"/>
    <lineage>
        <taxon>Eukaryota</taxon>
        <taxon>Fungi</taxon>
        <taxon>Dikarya</taxon>
        <taxon>Ascomycota</taxon>
        <taxon>Pezizomycotina</taxon>
        <taxon>Eurotiomycetes</taxon>
        <taxon>Eurotiomycetidae</taxon>
        <taxon>Onygenales</taxon>
        <taxon>Ajellomycetaceae</taxon>
        <taxon>Histoplasma</taxon>
    </lineage>
</organism>
<protein>
    <submittedName>
        <fullName evidence="2">Uncharacterized protein</fullName>
    </submittedName>
</protein>
<sequence>MHRLPLQKPAVGPSPPQNDLNAGAQFLVTPDSDPHQPPSFHSAAQGHLALGSENVDANLSRDSYSDGGNNYVLSKPAPNNKSLPSQATQSISIPRTPSLQIYTDLPSIHTTAPLSNGPCEADTPIRASSLSSSLPRRTPSIRTALAAAHSCAGSISPNSAFSSPQLAALVDITPLPSPTFLRSSSWKSATSKSPSRTPSPSPISGSTFSIRRIGLSERPRSSSDRQQAQPNSEFQLPEPEEAPEAIRQNMHARNRSLSDYKPDTLHVPLSHKAALLHNHTTALAQDMATRNNMHREDYLAVQRPLVIAEGLYLQHPYYCNTRNPKVPAESKFFYQQAIHLSHRRVLDSVIRSTTWLLGRRNKPYIIQIPKGKMEPSIPDVGRRVATVSDMIQWLWHDGFYRGEVGWSAEWDPGAIFGTPNSTSGAYVFGVSTLCGEKAGRPLHLEPNVDKISDVAVEGAANAGFPETLFGDAHAKYVKTMIRQHKKLLPDALQEIDQRLLKAGVSTEEVTSLTNGRATDAYKKLARLDQENGG</sequence>
<feature type="region of interest" description="Disordered" evidence="1">
    <location>
        <begin position="112"/>
        <end position="136"/>
    </location>
</feature>
<proteinExistence type="predicted"/>